<organism evidence="1 2">
    <name type="scientific">Lawsonibacter faecis</name>
    <dbReference type="NCBI Taxonomy" id="2763052"/>
    <lineage>
        <taxon>Bacteria</taxon>
        <taxon>Bacillati</taxon>
        <taxon>Bacillota</taxon>
        <taxon>Clostridia</taxon>
        <taxon>Eubacteriales</taxon>
        <taxon>Oscillospiraceae</taxon>
        <taxon>Lawsonibacter</taxon>
    </lineage>
</organism>
<reference evidence="1" key="1">
    <citation type="submission" date="2020-08" db="EMBL/GenBank/DDBJ databases">
        <title>Genome public.</title>
        <authorList>
            <person name="Liu C."/>
            <person name="Sun Q."/>
        </authorList>
    </citation>
    <scope>NUCLEOTIDE SEQUENCE</scope>
    <source>
        <strain evidence="1">NSJ-52</strain>
    </source>
</reference>
<evidence type="ECO:0008006" key="3">
    <source>
        <dbReference type="Google" id="ProtNLM"/>
    </source>
</evidence>
<dbReference type="AlphaFoldDB" id="A0A8J6J3I6"/>
<sequence length="336" mass="37832">MKKRKELLFAAALLLTTALLLNFASDVLRPVRLDYGSTWSAFRAEPRDSLDVLYLGSSYAYCDINPSLIYAQTGLTGFVLAGSEQPLSITYWYLREALRTQSPRAVLIEGTSLFFDTYQNYTQINVGYMPFSLNKLGAIFTASEPELRPGLLFDLYFYHTRWKEVGLSDIQRALTPAQPDHYKGYTAIDQVQEGVGIAPYVGDRKVDPQVYAENLEWLDKILALCEENGIQPIVAFHPTYTRCTRETYARIEAEVRALDPDALFYNWSEEFESIGLTPTTDLYDGGHLNQDGAAVFSPWLGDLLVEEAGLTPRPQSENNAAAWTESAARWREFLAG</sequence>
<keyword evidence="2" id="KW-1185">Reference proteome</keyword>
<comment type="caution">
    <text evidence="1">The sequence shown here is derived from an EMBL/GenBank/DDBJ whole genome shotgun (WGS) entry which is preliminary data.</text>
</comment>
<dbReference type="EMBL" id="JACOPQ010000001">
    <property type="protein sequence ID" value="MBC5735562.1"/>
    <property type="molecule type" value="Genomic_DNA"/>
</dbReference>
<evidence type="ECO:0000313" key="1">
    <source>
        <dbReference type="EMBL" id="MBC5735562.1"/>
    </source>
</evidence>
<evidence type="ECO:0000313" key="2">
    <source>
        <dbReference type="Proteomes" id="UP000607645"/>
    </source>
</evidence>
<dbReference type="RefSeq" id="WP_186918204.1">
    <property type="nucleotide sequence ID" value="NZ_JACOPQ010000001.1"/>
</dbReference>
<protein>
    <recommendedName>
        <fullName evidence="3">SGNH/GDSL hydrolase family protein</fullName>
    </recommendedName>
</protein>
<name>A0A8J6J3I6_9FIRM</name>
<proteinExistence type="predicted"/>
<dbReference type="SUPFAM" id="SSF52266">
    <property type="entry name" value="SGNH hydrolase"/>
    <property type="match status" value="1"/>
</dbReference>
<accession>A0A8J6J3I6</accession>
<dbReference type="Proteomes" id="UP000607645">
    <property type="component" value="Unassembled WGS sequence"/>
</dbReference>
<gene>
    <name evidence="1" type="ORF">H8S62_00885</name>
</gene>